<evidence type="ECO:0000256" key="2">
    <source>
        <dbReference type="SAM" id="Phobius"/>
    </source>
</evidence>
<dbReference type="AlphaFoldDB" id="A0AAU8JBF5"/>
<keyword evidence="2" id="KW-1133">Transmembrane helix</keyword>
<evidence type="ECO:0000256" key="1">
    <source>
        <dbReference type="SAM" id="MobiDB-lite"/>
    </source>
</evidence>
<reference evidence="3" key="1">
    <citation type="submission" date="2024-07" db="EMBL/GenBank/DDBJ databases">
        <authorList>
            <person name="Kim Y.J."/>
            <person name="Jeong J.Y."/>
        </authorList>
    </citation>
    <scope>NUCLEOTIDE SEQUENCE</scope>
    <source>
        <strain evidence="3">GIHE-MW2</strain>
    </source>
</reference>
<accession>A0AAU8JBF5</accession>
<sequence>MTPSNLLELAKKGNARAIAQLINQSLQPNGITATATVKNGCLEVILEAELLPKQQIMANFIYQGALSLKADSITSLVVSGKKFSNASPSWRQTFDLSNPGAIASTSETIAPKKPRLFSGVSQKTSNNSYKSKPVARQPSRSDSRKPRLEKIVESVNQEPLSLEEECEQRLREIGRFPREGYLSLSYYYAIPKLAKSTLTLVQSPSEILEAIAVRYRGELAALLLTDKYLACFLFPDFFREAKKSFVFMLEQVDQVSIAPNGLIVHPKKYPLIKLFFQDKNYGQHLSNSQLFQAVAIERRRRINPGNYEVTLNLFGFFAFFLALGFNVLAIYLVIQHILIYLIGSGN</sequence>
<feature type="transmembrane region" description="Helical" evidence="2">
    <location>
        <begin position="313"/>
        <end position="334"/>
    </location>
</feature>
<proteinExistence type="predicted"/>
<dbReference type="RefSeq" id="WP_054470133.1">
    <property type="nucleotide sequence ID" value="NZ_CP159837.1"/>
</dbReference>
<feature type="region of interest" description="Disordered" evidence="1">
    <location>
        <begin position="117"/>
        <end position="146"/>
    </location>
</feature>
<evidence type="ECO:0000313" key="3">
    <source>
        <dbReference type="EMBL" id="XCM36529.1"/>
    </source>
</evidence>
<name>A0AAU8JBF5_9CYAN</name>
<keyword evidence="2" id="KW-0812">Transmembrane</keyword>
<keyword evidence="2" id="KW-0472">Membrane</keyword>
<organism evidence="3">
    <name type="scientific">Planktothricoides raciborskii GIHE-MW2</name>
    <dbReference type="NCBI Taxonomy" id="2792601"/>
    <lineage>
        <taxon>Bacteria</taxon>
        <taxon>Bacillati</taxon>
        <taxon>Cyanobacteriota</taxon>
        <taxon>Cyanophyceae</taxon>
        <taxon>Oscillatoriophycideae</taxon>
        <taxon>Oscillatoriales</taxon>
        <taxon>Oscillatoriaceae</taxon>
        <taxon>Planktothricoides</taxon>
    </lineage>
</organism>
<feature type="compositionally biased region" description="Polar residues" evidence="1">
    <location>
        <begin position="119"/>
        <end position="130"/>
    </location>
</feature>
<protein>
    <submittedName>
        <fullName evidence="3">Uncharacterized protein</fullName>
    </submittedName>
</protein>
<gene>
    <name evidence="3" type="ORF">ABWT76_005293</name>
</gene>
<dbReference type="EMBL" id="CP159837">
    <property type="protein sequence ID" value="XCM36529.1"/>
    <property type="molecule type" value="Genomic_DNA"/>
</dbReference>